<evidence type="ECO:0000256" key="2">
    <source>
        <dbReference type="ARBA" id="ARBA00008296"/>
    </source>
</evidence>
<gene>
    <name evidence="6" type="ORF">MGAL_10B045617</name>
</gene>
<dbReference type="PANTHER" id="PTHR21680:SF0">
    <property type="entry name" value="COILED-COIL DOMAIN-CONTAINING PROTEIN 124"/>
    <property type="match status" value="1"/>
</dbReference>
<keyword evidence="7" id="KW-1185">Reference proteome</keyword>
<protein>
    <recommendedName>
        <fullName evidence="5">Coiled-coil domain-containing protein</fullName>
    </recommendedName>
</protein>
<dbReference type="EMBL" id="UYJE01009584">
    <property type="protein sequence ID" value="VDI74670.1"/>
    <property type="molecule type" value="Genomic_DNA"/>
</dbReference>
<evidence type="ECO:0000256" key="3">
    <source>
        <dbReference type="ARBA" id="ARBA00023054"/>
    </source>
</evidence>
<feature type="region of interest" description="Disordered" evidence="4">
    <location>
        <begin position="1"/>
        <end position="87"/>
    </location>
</feature>
<reference evidence="6" key="1">
    <citation type="submission" date="2018-11" db="EMBL/GenBank/DDBJ databases">
        <authorList>
            <person name="Alioto T."/>
            <person name="Alioto T."/>
        </authorList>
    </citation>
    <scope>NUCLEOTIDE SEQUENCE</scope>
</reference>
<dbReference type="GO" id="GO:0006366">
    <property type="term" value="P:transcription by RNA polymerase II"/>
    <property type="evidence" value="ECO:0007669"/>
    <property type="project" value="TreeGrafter"/>
</dbReference>
<dbReference type="PANTHER" id="PTHR21680">
    <property type="entry name" value="COILED-COIL DOMAIN-CONTAINING PROTEIN 124"/>
    <property type="match status" value="1"/>
</dbReference>
<dbReference type="Proteomes" id="UP000596742">
    <property type="component" value="Unassembled WGS sequence"/>
</dbReference>
<name>A0A8B6H773_MYTGA</name>
<keyword evidence="3" id="KW-0175">Coiled coil</keyword>
<comment type="caution">
    <text evidence="6">The sequence shown here is derived from an EMBL/GenBank/DDBJ whole genome shotgun (WGS) entry which is preliminary data.</text>
</comment>
<dbReference type="GO" id="GO:0003713">
    <property type="term" value="F:transcription coactivator activity"/>
    <property type="evidence" value="ECO:0007669"/>
    <property type="project" value="TreeGrafter"/>
</dbReference>
<comment type="subcellular location">
    <subcellularLocation>
        <location evidence="1">Midbody</location>
    </subcellularLocation>
</comment>
<dbReference type="GO" id="GO:0030496">
    <property type="term" value="C:midbody"/>
    <property type="evidence" value="ECO:0007669"/>
    <property type="project" value="UniProtKB-SubCell"/>
</dbReference>
<evidence type="ECO:0000313" key="6">
    <source>
        <dbReference type="EMBL" id="VDI74670.1"/>
    </source>
</evidence>
<proteinExistence type="inferred from homology"/>
<accession>A0A8B6H773</accession>
<dbReference type="GO" id="GO:0005634">
    <property type="term" value="C:nucleus"/>
    <property type="evidence" value="ECO:0007669"/>
    <property type="project" value="TreeGrafter"/>
</dbReference>
<comment type="similarity">
    <text evidence="2">Belongs to the CCDC124 family.</text>
</comment>
<dbReference type="InterPro" id="IPR054414">
    <property type="entry name" value="Ccdc124/Oxs1_C"/>
</dbReference>
<dbReference type="AlphaFoldDB" id="A0A8B6H773"/>
<feature type="domain" description="Coiled-coil" evidence="5">
    <location>
        <begin position="128"/>
        <end position="207"/>
    </location>
</feature>
<evidence type="ECO:0000313" key="7">
    <source>
        <dbReference type="Proteomes" id="UP000596742"/>
    </source>
</evidence>
<evidence type="ECO:0000259" key="5">
    <source>
        <dbReference type="Pfam" id="PF06244"/>
    </source>
</evidence>
<organism evidence="6 7">
    <name type="scientific">Mytilus galloprovincialis</name>
    <name type="common">Mediterranean mussel</name>
    <dbReference type="NCBI Taxonomy" id="29158"/>
    <lineage>
        <taxon>Eukaryota</taxon>
        <taxon>Metazoa</taxon>
        <taxon>Spiralia</taxon>
        <taxon>Lophotrochozoa</taxon>
        <taxon>Mollusca</taxon>
        <taxon>Bivalvia</taxon>
        <taxon>Autobranchia</taxon>
        <taxon>Pteriomorphia</taxon>
        <taxon>Mytilida</taxon>
        <taxon>Mytiloidea</taxon>
        <taxon>Mytilidae</taxon>
        <taxon>Mytilinae</taxon>
        <taxon>Mytilus</taxon>
    </lineage>
</organism>
<evidence type="ECO:0000256" key="1">
    <source>
        <dbReference type="ARBA" id="ARBA00004214"/>
    </source>
</evidence>
<dbReference type="InterPro" id="IPR010422">
    <property type="entry name" value="Ccdc124/Oxs1"/>
</dbReference>
<feature type="region of interest" description="Disordered" evidence="4">
    <location>
        <begin position="104"/>
        <end position="126"/>
    </location>
</feature>
<sequence length="212" mass="24791">MPKKFKGENSKAAVAKARKQEVRDAENAKKEKEKEDEYWRDDDKHCANKQKRKEDKEKKRVEQLEKKKELQKLHDEEMESIKVKKPATVDKMTRTQIAERLEKDRTAAAAAAEKEKEETHLDKPLEENLNKLQLEGEARSVEAALSVLSEKEAAVDHHPEKRMKAAYKKYEDTNIPILKQENPNMKLSQLKHMLWKDWMKSPDNPLNHLAES</sequence>
<feature type="compositionally biased region" description="Basic and acidic residues" evidence="4">
    <location>
        <begin position="18"/>
        <end position="87"/>
    </location>
</feature>
<dbReference type="Pfam" id="PF06244">
    <property type="entry name" value="Ccdc124"/>
    <property type="match status" value="1"/>
</dbReference>
<evidence type="ECO:0000256" key="4">
    <source>
        <dbReference type="SAM" id="MobiDB-lite"/>
    </source>
</evidence>